<dbReference type="OrthoDB" id="5761230at2"/>
<evidence type="ECO:0000256" key="1">
    <source>
        <dbReference type="ARBA" id="ARBA00004141"/>
    </source>
</evidence>
<protein>
    <submittedName>
        <fullName evidence="7">AI-2E family transporter</fullName>
    </submittedName>
</protein>
<dbReference type="Pfam" id="PF01594">
    <property type="entry name" value="AI-2E_transport"/>
    <property type="match status" value="1"/>
</dbReference>
<gene>
    <name evidence="7" type="ORF">DJ017_16575</name>
</gene>
<evidence type="ECO:0000313" key="8">
    <source>
        <dbReference type="Proteomes" id="UP000249254"/>
    </source>
</evidence>
<evidence type="ECO:0000256" key="5">
    <source>
        <dbReference type="ARBA" id="ARBA00023136"/>
    </source>
</evidence>
<feature type="transmembrane region" description="Helical" evidence="6">
    <location>
        <begin position="36"/>
        <end position="53"/>
    </location>
</feature>
<reference evidence="8" key="1">
    <citation type="submission" date="2018-05" db="EMBL/GenBank/DDBJ databases">
        <authorList>
            <person name="Li X."/>
        </authorList>
    </citation>
    <scope>NUCLEOTIDE SEQUENCE [LARGE SCALE GENOMIC DNA]</scope>
    <source>
        <strain evidence="8">LX32</strain>
    </source>
</reference>
<evidence type="ECO:0000256" key="6">
    <source>
        <dbReference type="SAM" id="Phobius"/>
    </source>
</evidence>
<dbReference type="GO" id="GO:0055085">
    <property type="term" value="P:transmembrane transport"/>
    <property type="evidence" value="ECO:0007669"/>
    <property type="project" value="TreeGrafter"/>
</dbReference>
<feature type="transmembrane region" description="Helical" evidence="6">
    <location>
        <begin position="265"/>
        <end position="288"/>
    </location>
</feature>
<evidence type="ECO:0000256" key="4">
    <source>
        <dbReference type="ARBA" id="ARBA00022989"/>
    </source>
</evidence>
<keyword evidence="3 6" id="KW-0812">Transmembrane</keyword>
<feature type="transmembrane region" description="Helical" evidence="6">
    <location>
        <begin position="12"/>
        <end position="30"/>
    </location>
</feature>
<evidence type="ECO:0000256" key="2">
    <source>
        <dbReference type="ARBA" id="ARBA00009773"/>
    </source>
</evidence>
<name>A0A328AN68_9CAUL</name>
<sequence length="345" mass="36451">MTAPDRSELGAAAVRAVLVLAGVAVGALLILRLADVLLLLFGAILVAILFHAVAQPLRERGLPRVPALVAAVLAVAGFFAFIFWLFGYEAQAQFDTLSELLPRAWAGLQARLSASPTGRYLLEGLTNMRHPENQLLFDLAPRFASTAAGAIASAIIVFFAGLYLAFHPETYFGGALMLAPRRLRPRLTEVAEACAESLRRWLLGQVFSMLLVGGTVSLGLWLAGVPSPLALGALAGLAQFVPVVGPMAAAIPGLLIGLSEGSDTFAWAGLVYFLASQLEANLFSPFVLRSLAELPMAVTLFAVFAMGVLFGSLGVLFATPLALIAYVLIKMLYVEDVLGETPAST</sequence>
<feature type="transmembrane region" description="Helical" evidence="6">
    <location>
        <begin position="65"/>
        <end position="86"/>
    </location>
</feature>
<accession>A0A328AN68</accession>
<dbReference type="RefSeq" id="WP_111529757.1">
    <property type="nucleotide sequence ID" value="NZ_JBHRSG010000003.1"/>
</dbReference>
<evidence type="ECO:0000256" key="3">
    <source>
        <dbReference type="ARBA" id="ARBA00022692"/>
    </source>
</evidence>
<evidence type="ECO:0000313" key="7">
    <source>
        <dbReference type="EMBL" id="RAK56009.1"/>
    </source>
</evidence>
<proteinExistence type="inferred from homology"/>
<comment type="subcellular location">
    <subcellularLocation>
        <location evidence="1">Membrane</location>
        <topology evidence="1">Multi-pass membrane protein</topology>
    </subcellularLocation>
</comment>
<feature type="transmembrane region" description="Helical" evidence="6">
    <location>
        <begin position="201"/>
        <end position="223"/>
    </location>
</feature>
<feature type="transmembrane region" description="Helical" evidence="6">
    <location>
        <begin position="143"/>
        <end position="166"/>
    </location>
</feature>
<dbReference type="AlphaFoldDB" id="A0A328AN68"/>
<feature type="transmembrane region" description="Helical" evidence="6">
    <location>
        <begin position="229"/>
        <end position="258"/>
    </location>
</feature>
<organism evidence="7 8">
    <name type="scientific">Phenylobacterium soli</name>
    <dbReference type="NCBI Taxonomy" id="2170551"/>
    <lineage>
        <taxon>Bacteria</taxon>
        <taxon>Pseudomonadati</taxon>
        <taxon>Pseudomonadota</taxon>
        <taxon>Alphaproteobacteria</taxon>
        <taxon>Caulobacterales</taxon>
        <taxon>Caulobacteraceae</taxon>
        <taxon>Phenylobacterium</taxon>
    </lineage>
</organism>
<dbReference type="InterPro" id="IPR002549">
    <property type="entry name" value="AI-2E-like"/>
</dbReference>
<dbReference type="GO" id="GO:0016020">
    <property type="term" value="C:membrane"/>
    <property type="evidence" value="ECO:0007669"/>
    <property type="project" value="UniProtKB-SubCell"/>
</dbReference>
<dbReference type="EMBL" id="QFYQ01000001">
    <property type="protein sequence ID" value="RAK56009.1"/>
    <property type="molecule type" value="Genomic_DNA"/>
</dbReference>
<feature type="transmembrane region" description="Helical" evidence="6">
    <location>
        <begin position="300"/>
        <end position="329"/>
    </location>
</feature>
<comment type="caution">
    <text evidence="7">The sequence shown here is derived from an EMBL/GenBank/DDBJ whole genome shotgun (WGS) entry which is preliminary data.</text>
</comment>
<keyword evidence="4 6" id="KW-1133">Transmembrane helix</keyword>
<keyword evidence="8" id="KW-1185">Reference proteome</keyword>
<comment type="similarity">
    <text evidence="2">Belongs to the autoinducer-2 exporter (AI-2E) (TC 2.A.86) family.</text>
</comment>
<keyword evidence="5 6" id="KW-0472">Membrane</keyword>
<dbReference type="PANTHER" id="PTHR21716:SF62">
    <property type="entry name" value="TRANSPORT PROTEIN YDBI-RELATED"/>
    <property type="match status" value="1"/>
</dbReference>
<dbReference type="PANTHER" id="PTHR21716">
    <property type="entry name" value="TRANSMEMBRANE PROTEIN"/>
    <property type="match status" value="1"/>
</dbReference>
<dbReference type="Proteomes" id="UP000249254">
    <property type="component" value="Unassembled WGS sequence"/>
</dbReference>